<evidence type="ECO:0000256" key="4">
    <source>
        <dbReference type="SAM" id="MobiDB-lite"/>
    </source>
</evidence>
<reference evidence="6 7" key="1">
    <citation type="submission" date="2019-02" db="EMBL/GenBank/DDBJ databases">
        <title>Deep-cultivation of Planctomycetes and their phenomic and genomic characterization uncovers novel biology.</title>
        <authorList>
            <person name="Wiegand S."/>
            <person name="Jogler M."/>
            <person name="Boedeker C."/>
            <person name="Pinto D."/>
            <person name="Vollmers J."/>
            <person name="Rivas-Marin E."/>
            <person name="Kohn T."/>
            <person name="Peeters S.H."/>
            <person name="Heuer A."/>
            <person name="Rast P."/>
            <person name="Oberbeckmann S."/>
            <person name="Bunk B."/>
            <person name="Jeske O."/>
            <person name="Meyerdierks A."/>
            <person name="Storesund J.E."/>
            <person name="Kallscheuer N."/>
            <person name="Luecker S."/>
            <person name="Lage O.M."/>
            <person name="Pohl T."/>
            <person name="Merkel B.J."/>
            <person name="Hornburger P."/>
            <person name="Mueller R.-W."/>
            <person name="Bruemmer F."/>
            <person name="Labrenz M."/>
            <person name="Spormann A.M."/>
            <person name="Op Den Camp H."/>
            <person name="Overmann J."/>
            <person name="Amann R."/>
            <person name="Jetten M.S.M."/>
            <person name="Mascher T."/>
            <person name="Medema M.H."/>
            <person name="Devos D.P."/>
            <person name="Kaster A.-K."/>
            <person name="Ovreas L."/>
            <person name="Rohde M."/>
            <person name="Galperin M.Y."/>
            <person name="Jogler C."/>
        </authorList>
    </citation>
    <scope>NUCLEOTIDE SEQUENCE [LARGE SCALE GENOMIC DNA]</scope>
    <source>
        <strain evidence="6 7">Pla111</strain>
    </source>
</reference>
<gene>
    <name evidence="6" type="ORF">Pla111_22230</name>
</gene>
<feature type="domain" description="PDZ" evidence="5">
    <location>
        <begin position="259"/>
        <end position="332"/>
    </location>
</feature>
<dbReference type="InterPro" id="IPR036034">
    <property type="entry name" value="PDZ_sf"/>
</dbReference>
<evidence type="ECO:0000256" key="1">
    <source>
        <dbReference type="ARBA" id="ARBA00010541"/>
    </source>
</evidence>
<comment type="caution">
    <text evidence="6">The sequence shown here is derived from an EMBL/GenBank/DDBJ whole genome shotgun (WGS) entry which is preliminary data.</text>
</comment>
<evidence type="ECO:0000313" key="6">
    <source>
        <dbReference type="EMBL" id="TWT43273.1"/>
    </source>
</evidence>
<dbReference type="GO" id="GO:0006508">
    <property type="term" value="P:proteolysis"/>
    <property type="evidence" value="ECO:0007669"/>
    <property type="project" value="UniProtKB-KW"/>
</dbReference>
<organism evidence="6 7">
    <name type="scientific">Botrimarina hoheduenensis</name>
    <dbReference type="NCBI Taxonomy" id="2528000"/>
    <lineage>
        <taxon>Bacteria</taxon>
        <taxon>Pseudomonadati</taxon>
        <taxon>Planctomycetota</taxon>
        <taxon>Planctomycetia</taxon>
        <taxon>Pirellulales</taxon>
        <taxon>Lacipirellulaceae</taxon>
        <taxon>Botrimarina</taxon>
    </lineage>
</organism>
<feature type="region of interest" description="Disordered" evidence="4">
    <location>
        <begin position="176"/>
        <end position="225"/>
    </location>
</feature>
<dbReference type="SUPFAM" id="SSF50494">
    <property type="entry name" value="Trypsin-like serine proteases"/>
    <property type="match status" value="1"/>
</dbReference>
<protein>
    <submittedName>
        <fullName evidence="6">Serine endoprotease</fullName>
    </submittedName>
</protein>
<dbReference type="OrthoDB" id="268129at2"/>
<dbReference type="AlphaFoldDB" id="A0A5C5VZ73"/>
<dbReference type="InterPro" id="IPR001478">
    <property type="entry name" value="PDZ"/>
</dbReference>
<sequence>MNLRTNKWATWWRGWLSVAALCAVLGQPTVVVGQMLDDDEIITPDLGDMQDALRDVFDRVWAPRRRYADSPHMRSLFREVVTDAARAIVQVRVGGRQVALGTVVGPDGWILTKASALGLEDSPRCRLADGTVHSARVVGVDRDFDLAMLKIEATRLVALELSSAAVRVDRLVAMRTDSTTEDASSDTASGREPTSAEQGPARDKTESQPDPMAESPRVDVSREQLPRVGDWVATVGRGRDPLAVGVVSVTPRPITARPGYLGVRLSNQPTDGTGVRVEDAVQGGGASDAGVLAGDVIRAVNGRMTNTIEALKEAIAARSPGDAIDLEIVRGEKVLQLRAILAAWDLNQAERRALYQNRLGGQLSDRRFGFPTVLQHDTALAPKDCGGPVVDTEGRLVGINIARAGRTESYALPAEVVASRLVDLMSGKLAPLTFAEPLSTESPSK</sequence>
<dbReference type="InterPro" id="IPR001940">
    <property type="entry name" value="Peptidase_S1C"/>
</dbReference>
<dbReference type="Gene3D" id="2.40.10.10">
    <property type="entry name" value="Trypsin-like serine proteases"/>
    <property type="match status" value="2"/>
</dbReference>
<proteinExistence type="inferred from homology"/>
<dbReference type="PANTHER" id="PTHR22939">
    <property type="entry name" value="SERINE PROTEASE FAMILY S1C HTRA-RELATED"/>
    <property type="match status" value="1"/>
</dbReference>
<dbReference type="Gene3D" id="2.30.42.10">
    <property type="match status" value="1"/>
</dbReference>
<evidence type="ECO:0000259" key="5">
    <source>
        <dbReference type="PROSITE" id="PS50106"/>
    </source>
</evidence>
<dbReference type="Pfam" id="PF13180">
    <property type="entry name" value="PDZ_2"/>
    <property type="match status" value="1"/>
</dbReference>
<feature type="compositionally biased region" description="Basic and acidic residues" evidence="4">
    <location>
        <begin position="216"/>
        <end position="225"/>
    </location>
</feature>
<evidence type="ECO:0000256" key="2">
    <source>
        <dbReference type="ARBA" id="ARBA00022670"/>
    </source>
</evidence>
<accession>A0A5C5VZ73</accession>
<name>A0A5C5VZ73_9BACT</name>
<dbReference type="RefSeq" id="WP_146574265.1">
    <property type="nucleotide sequence ID" value="NZ_SJPH01000004.1"/>
</dbReference>
<dbReference type="Proteomes" id="UP000318995">
    <property type="component" value="Unassembled WGS sequence"/>
</dbReference>
<evidence type="ECO:0000313" key="7">
    <source>
        <dbReference type="Proteomes" id="UP000318995"/>
    </source>
</evidence>
<dbReference type="EMBL" id="SJPH01000004">
    <property type="protein sequence ID" value="TWT43273.1"/>
    <property type="molecule type" value="Genomic_DNA"/>
</dbReference>
<keyword evidence="2 6" id="KW-0645">Protease</keyword>
<dbReference type="PRINTS" id="PR00834">
    <property type="entry name" value="PROTEASES2C"/>
</dbReference>
<dbReference type="InterPro" id="IPR043504">
    <property type="entry name" value="Peptidase_S1_PA_chymotrypsin"/>
</dbReference>
<comment type="similarity">
    <text evidence="1">Belongs to the peptidase S1C family.</text>
</comment>
<dbReference type="PANTHER" id="PTHR22939:SF129">
    <property type="entry name" value="SERINE PROTEASE HTRA2, MITOCHONDRIAL"/>
    <property type="match status" value="1"/>
</dbReference>
<keyword evidence="3" id="KW-0378">Hydrolase</keyword>
<dbReference type="GO" id="GO:0004252">
    <property type="term" value="F:serine-type endopeptidase activity"/>
    <property type="evidence" value="ECO:0007669"/>
    <property type="project" value="InterPro"/>
</dbReference>
<evidence type="ECO:0000256" key="3">
    <source>
        <dbReference type="ARBA" id="ARBA00022801"/>
    </source>
</evidence>
<dbReference type="SMART" id="SM00228">
    <property type="entry name" value="PDZ"/>
    <property type="match status" value="1"/>
</dbReference>
<dbReference type="Pfam" id="PF13365">
    <property type="entry name" value="Trypsin_2"/>
    <property type="match status" value="1"/>
</dbReference>
<dbReference type="InterPro" id="IPR009003">
    <property type="entry name" value="Peptidase_S1_PA"/>
</dbReference>
<keyword evidence="7" id="KW-1185">Reference proteome</keyword>
<dbReference type="SUPFAM" id="SSF50156">
    <property type="entry name" value="PDZ domain-like"/>
    <property type="match status" value="1"/>
</dbReference>
<dbReference type="PROSITE" id="PS50106">
    <property type="entry name" value="PDZ"/>
    <property type="match status" value="1"/>
</dbReference>